<dbReference type="KEGG" id="dmm:dnm_090860"/>
<proteinExistence type="predicted"/>
<keyword evidence="2" id="KW-1185">Reference proteome</keyword>
<evidence type="ECO:0000313" key="2">
    <source>
        <dbReference type="Proteomes" id="UP000663722"/>
    </source>
</evidence>
<protein>
    <submittedName>
        <fullName evidence="1">Uncharacterized protein</fullName>
    </submittedName>
</protein>
<sequence>MYRTIEIKEDDYRYLEKSARLAGTTIPSLLRELIGKKKAADESAFAKTSVSDRTCGEKGRWAKFSEKICENPPLRGAGDYVRECSEKFREDFTFRHDEE</sequence>
<evidence type="ECO:0000313" key="1">
    <source>
        <dbReference type="EMBL" id="QTA92993.1"/>
    </source>
</evidence>
<dbReference type="AlphaFoldDB" id="A0A975BWL0"/>
<reference evidence="1" key="1">
    <citation type="journal article" date="2021" name="Microb. Physiol.">
        <title>Proteogenomic Insights into the Physiology of Marine, Sulfate-Reducing, Filamentous Desulfonema limicola and Desulfonema magnum.</title>
        <authorList>
            <person name="Schnaars V."/>
            <person name="Wohlbrand L."/>
            <person name="Scheve S."/>
            <person name="Hinrichs C."/>
            <person name="Reinhardt R."/>
            <person name="Rabus R."/>
        </authorList>
    </citation>
    <scope>NUCLEOTIDE SEQUENCE</scope>
    <source>
        <strain evidence="1">4be13</strain>
    </source>
</reference>
<organism evidence="1 2">
    <name type="scientific">Desulfonema magnum</name>
    <dbReference type="NCBI Taxonomy" id="45655"/>
    <lineage>
        <taxon>Bacteria</taxon>
        <taxon>Pseudomonadati</taxon>
        <taxon>Thermodesulfobacteriota</taxon>
        <taxon>Desulfobacteria</taxon>
        <taxon>Desulfobacterales</taxon>
        <taxon>Desulfococcaceae</taxon>
        <taxon>Desulfonema</taxon>
    </lineage>
</organism>
<dbReference type="Proteomes" id="UP000663722">
    <property type="component" value="Chromosome"/>
</dbReference>
<dbReference type="RefSeq" id="WP_207680132.1">
    <property type="nucleotide sequence ID" value="NZ_CP061800.1"/>
</dbReference>
<dbReference type="EMBL" id="CP061800">
    <property type="protein sequence ID" value="QTA92993.1"/>
    <property type="molecule type" value="Genomic_DNA"/>
</dbReference>
<accession>A0A975BWL0</accession>
<name>A0A975BWL0_9BACT</name>
<gene>
    <name evidence="1" type="ORF">dnm_090860</name>
</gene>